<dbReference type="EMBL" id="CP030850">
    <property type="protein sequence ID" value="AXE18759.1"/>
    <property type="molecule type" value="Genomic_DNA"/>
</dbReference>
<evidence type="ECO:0008006" key="3">
    <source>
        <dbReference type="Google" id="ProtNLM"/>
    </source>
</evidence>
<protein>
    <recommendedName>
        <fullName evidence="3">DUF4249 domain-containing protein</fullName>
    </recommendedName>
</protein>
<dbReference type="PROSITE" id="PS51257">
    <property type="entry name" value="PROKAR_LIPOPROTEIN"/>
    <property type="match status" value="1"/>
</dbReference>
<dbReference type="Pfam" id="PF14054">
    <property type="entry name" value="DUF4249"/>
    <property type="match status" value="1"/>
</dbReference>
<dbReference type="Proteomes" id="UP000251993">
    <property type="component" value="Chromosome"/>
</dbReference>
<dbReference type="OrthoDB" id="1115009at2"/>
<sequence length="274" mass="30184">MMRSFPVLLLACGIISCEVISTKNVKLPSSPEKLVVNGVVSNVGVGVYVTKTLPVLQSNPTSPLLEATVSLQTNGMPWAVLQKGADLYMSDSNWKYTDNLTVEVQHPALGKALAVPEPLPSALTMSEVSAVYTKQQTEASINLAFRDVSGADYYAYKMIAVKDGVPLTNESIYKIPLDALMNDLSFDNQTKKIISRLFLLKEAGNNQTIRANQVKVYLYHLSAATYDYYRSLREYDSYNEDTFAEVLPVKNNIQNGYGFVGACSIDTITVNIKQ</sequence>
<name>A0A344TJD8_9BACT</name>
<organism evidence="1 2">
    <name type="scientific">Runella rosea</name>
    <dbReference type="NCBI Taxonomy" id="2259595"/>
    <lineage>
        <taxon>Bacteria</taxon>
        <taxon>Pseudomonadati</taxon>
        <taxon>Bacteroidota</taxon>
        <taxon>Cytophagia</taxon>
        <taxon>Cytophagales</taxon>
        <taxon>Spirosomataceae</taxon>
        <taxon>Runella</taxon>
    </lineage>
</organism>
<dbReference type="AlphaFoldDB" id="A0A344TJD8"/>
<gene>
    <name evidence="1" type="ORF">DR864_13865</name>
</gene>
<accession>A0A344TJD8</accession>
<keyword evidence="2" id="KW-1185">Reference proteome</keyword>
<evidence type="ECO:0000313" key="2">
    <source>
        <dbReference type="Proteomes" id="UP000251993"/>
    </source>
</evidence>
<reference evidence="1 2" key="1">
    <citation type="submission" date="2018-07" db="EMBL/GenBank/DDBJ databases">
        <title>Genome sequencing of Runella.</title>
        <authorList>
            <person name="Baek M.-G."/>
            <person name="Yi H."/>
        </authorList>
    </citation>
    <scope>NUCLEOTIDE SEQUENCE [LARGE SCALE GENOMIC DNA]</scope>
    <source>
        <strain evidence="1 2">HYN0085</strain>
    </source>
</reference>
<dbReference type="RefSeq" id="WP_114067541.1">
    <property type="nucleotide sequence ID" value="NZ_CP030850.1"/>
</dbReference>
<dbReference type="InterPro" id="IPR025345">
    <property type="entry name" value="DUF4249"/>
</dbReference>
<evidence type="ECO:0000313" key="1">
    <source>
        <dbReference type="EMBL" id="AXE18759.1"/>
    </source>
</evidence>
<proteinExistence type="predicted"/>
<dbReference type="KEGG" id="run:DR864_13865"/>